<keyword evidence="3" id="KW-0949">S-adenosyl-L-methionine</keyword>
<dbReference type="EMBL" id="JH993006">
    <property type="protein sequence ID" value="EKX44151.1"/>
    <property type="molecule type" value="Genomic_DNA"/>
</dbReference>
<dbReference type="InterPro" id="IPR046341">
    <property type="entry name" value="SET_dom_sf"/>
</dbReference>
<dbReference type="RefSeq" id="XP_005831131.1">
    <property type="nucleotide sequence ID" value="XM_005831074.1"/>
</dbReference>
<dbReference type="Gene3D" id="2.170.270.10">
    <property type="entry name" value="SET domain"/>
    <property type="match status" value="1"/>
</dbReference>
<proteinExistence type="predicted"/>
<evidence type="ECO:0000256" key="1">
    <source>
        <dbReference type="ARBA" id="ARBA00022603"/>
    </source>
</evidence>
<reference evidence="5" key="3">
    <citation type="submission" date="2016-03" db="UniProtKB">
        <authorList>
            <consortium name="EnsemblProtists"/>
        </authorList>
    </citation>
    <scope>IDENTIFICATION</scope>
</reference>
<dbReference type="GO" id="GO:0042799">
    <property type="term" value="F:histone H4K20 methyltransferase activity"/>
    <property type="evidence" value="ECO:0007669"/>
    <property type="project" value="TreeGrafter"/>
</dbReference>
<evidence type="ECO:0000256" key="3">
    <source>
        <dbReference type="ARBA" id="ARBA00022691"/>
    </source>
</evidence>
<keyword evidence="1" id="KW-0489">Methyltransferase</keyword>
<evidence type="ECO:0000313" key="4">
    <source>
        <dbReference type="EMBL" id="EKX44151.1"/>
    </source>
</evidence>
<dbReference type="EnsemblProtists" id="EKX44151">
    <property type="protein sequence ID" value="EKX44151"/>
    <property type="gene ID" value="GUITHDRAFT_109934"/>
</dbReference>
<keyword evidence="2" id="KW-0808">Transferase</keyword>
<reference evidence="4 6" key="1">
    <citation type="journal article" date="2012" name="Nature">
        <title>Algal genomes reveal evolutionary mosaicism and the fate of nucleomorphs.</title>
        <authorList>
            <consortium name="DOE Joint Genome Institute"/>
            <person name="Curtis B.A."/>
            <person name="Tanifuji G."/>
            <person name="Burki F."/>
            <person name="Gruber A."/>
            <person name="Irimia M."/>
            <person name="Maruyama S."/>
            <person name="Arias M.C."/>
            <person name="Ball S.G."/>
            <person name="Gile G.H."/>
            <person name="Hirakawa Y."/>
            <person name="Hopkins J.F."/>
            <person name="Kuo A."/>
            <person name="Rensing S.A."/>
            <person name="Schmutz J."/>
            <person name="Symeonidi A."/>
            <person name="Elias M."/>
            <person name="Eveleigh R.J."/>
            <person name="Herman E.K."/>
            <person name="Klute M.J."/>
            <person name="Nakayama T."/>
            <person name="Obornik M."/>
            <person name="Reyes-Prieto A."/>
            <person name="Armbrust E.V."/>
            <person name="Aves S.J."/>
            <person name="Beiko R.G."/>
            <person name="Coutinho P."/>
            <person name="Dacks J.B."/>
            <person name="Durnford D.G."/>
            <person name="Fast N.M."/>
            <person name="Green B.R."/>
            <person name="Grisdale C.J."/>
            <person name="Hempel F."/>
            <person name="Henrissat B."/>
            <person name="Hoppner M.P."/>
            <person name="Ishida K."/>
            <person name="Kim E."/>
            <person name="Koreny L."/>
            <person name="Kroth P.G."/>
            <person name="Liu Y."/>
            <person name="Malik S.B."/>
            <person name="Maier U.G."/>
            <person name="McRose D."/>
            <person name="Mock T."/>
            <person name="Neilson J.A."/>
            <person name="Onodera N.T."/>
            <person name="Poole A.M."/>
            <person name="Pritham E.J."/>
            <person name="Richards T.A."/>
            <person name="Rocap G."/>
            <person name="Roy S.W."/>
            <person name="Sarai C."/>
            <person name="Schaack S."/>
            <person name="Shirato S."/>
            <person name="Slamovits C.H."/>
            <person name="Spencer D.F."/>
            <person name="Suzuki S."/>
            <person name="Worden A.Z."/>
            <person name="Zauner S."/>
            <person name="Barry K."/>
            <person name="Bell C."/>
            <person name="Bharti A.K."/>
            <person name="Crow J.A."/>
            <person name="Grimwood J."/>
            <person name="Kramer R."/>
            <person name="Lindquist E."/>
            <person name="Lucas S."/>
            <person name="Salamov A."/>
            <person name="McFadden G.I."/>
            <person name="Lane C.E."/>
            <person name="Keeling P.J."/>
            <person name="Gray M.W."/>
            <person name="Grigoriev I.V."/>
            <person name="Archibald J.M."/>
        </authorList>
    </citation>
    <scope>NUCLEOTIDE SEQUENCE</scope>
    <source>
        <strain evidence="4 6">CCMP2712</strain>
    </source>
</reference>
<name>L1J6K3_GUITC</name>
<dbReference type="GO" id="GO:0032259">
    <property type="term" value="P:methylation"/>
    <property type="evidence" value="ECO:0007669"/>
    <property type="project" value="UniProtKB-KW"/>
</dbReference>
<accession>L1J6K3</accession>
<dbReference type="GO" id="GO:0045814">
    <property type="term" value="P:negative regulation of gene expression, epigenetic"/>
    <property type="evidence" value="ECO:0007669"/>
    <property type="project" value="TreeGrafter"/>
</dbReference>
<dbReference type="PANTHER" id="PTHR46402">
    <property type="entry name" value="SET AND MYND DOMAIN-CONTAINING PROTEIN 5"/>
    <property type="match status" value="1"/>
</dbReference>
<protein>
    <submittedName>
        <fullName evidence="4 5">Uncharacterized protein</fullName>
    </submittedName>
</protein>
<dbReference type="GeneID" id="17300755"/>
<dbReference type="HOGENOM" id="CLU_864488_0_0_1"/>
<dbReference type="AlphaFoldDB" id="L1J6K3"/>
<reference evidence="6" key="2">
    <citation type="submission" date="2012-11" db="EMBL/GenBank/DDBJ databases">
        <authorList>
            <person name="Kuo A."/>
            <person name="Curtis B.A."/>
            <person name="Tanifuji G."/>
            <person name="Burki F."/>
            <person name="Gruber A."/>
            <person name="Irimia M."/>
            <person name="Maruyama S."/>
            <person name="Arias M.C."/>
            <person name="Ball S.G."/>
            <person name="Gile G.H."/>
            <person name="Hirakawa Y."/>
            <person name="Hopkins J.F."/>
            <person name="Rensing S.A."/>
            <person name="Schmutz J."/>
            <person name="Symeonidi A."/>
            <person name="Elias M."/>
            <person name="Eveleigh R.J."/>
            <person name="Herman E.K."/>
            <person name="Klute M.J."/>
            <person name="Nakayama T."/>
            <person name="Obornik M."/>
            <person name="Reyes-Prieto A."/>
            <person name="Armbrust E.V."/>
            <person name="Aves S.J."/>
            <person name="Beiko R.G."/>
            <person name="Coutinho P."/>
            <person name="Dacks J.B."/>
            <person name="Durnford D.G."/>
            <person name="Fast N.M."/>
            <person name="Green B.R."/>
            <person name="Grisdale C."/>
            <person name="Hempe F."/>
            <person name="Henrissat B."/>
            <person name="Hoppner M.P."/>
            <person name="Ishida K.-I."/>
            <person name="Kim E."/>
            <person name="Koreny L."/>
            <person name="Kroth P.G."/>
            <person name="Liu Y."/>
            <person name="Malik S.-B."/>
            <person name="Maier U.G."/>
            <person name="McRose D."/>
            <person name="Mock T."/>
            <person name="Neilson J.A."/>
            <person name="Onodera N.T."/>
            <person name="Poole A.M."/>
            <person name="Pritham E.J."/>
            <person name="Richards T.A."/>
            <person name="Rocap G."/>
            <person name="Roy S.W."/>
            <person name="Sarai C."/>
            <person name="Schaack S."/>
            <person name="Shirato S."/>
            <person name="Slamovits C.H."/>
            <person name="Spencer D.F."/>
            <person name="Suzuki S."/>
            <person name="Worden A.Z."/>
            <person name="Zauner S."/>
            <person name="Barry K."/>
            <person name="Bell C."/>
            <person name="Bharti A.K."/>
            <person name="Crow J.A."/>
            <person name="Grimwood J."/>
            <person name="Kramer R."/>
            <person name="Lindquist E."/>
            <person name="Lucas S."/>
            <person name="Salamov A."/>
            <person name="McFadden G.I."/>
            <person name="Lane C.E."/>
            <person name="Keeling P.J."/>
            <person name="Gray M.W."/>
            <person name="Grigoriev I.V."/>
            <person name="Archibald J.M."/>
        </authorList>
    </citation>
    <scope>NUCLEOTIDE SEQUENCE</scope>
    <source>
        <strain evidence="6">CCMP2712</strain>
    </source>
</reference>
<dbReference type="PaxDb" id="55529-EKX44151"/>
<dbReference type="PANTHER" id="PTHR46402:SF2">
    <property type="entry name" value="HISTONE-LYSINE N-TRIMETHYLTRANSFERASE SMYD5"/>
    <property type="match status" value="1"/>
</dbReference>
<evidence type="ECO:0000256" key="2">
    <source>
        <dbReference type="ARBA" id="ARBA00022679"/>
    </source>
</evidence>
<keyword evidence="6" id="KW-1185">Reference proteome</keyword>
<evidence type="ECO:0000313" key="6">
    <source>
        <dbReference type="Proteomes" id="UP000011087"/>
    </source>
</evidence>
<dbReference type="KEGG" id="gtt:GUITHDRAFT_109934"/>
<gene>
    <name evidence="4" type="ORF">GUITHDRAFT_109934</name>
</gene>
<sequence>MQDGEGYRRCWIEGEDEIKDKGKGIGLRAAKEAWFGLLSVWKVKELVCPCDEVFMCPRGCGVGFCSGACRTAMEGLHRVLCTSATEEMRVLQQSEYWEITRFRLYCYAVARIFATYMTTGSEEDAQQVFGGFHSPEELYSSAVIQREFKRKVKIRVQSIPQLMVAFRCKSPCRYFPRTSCESFPIFRNGHRNCKNICKQKVWWWSLCSANAQQISIPSPIAECVYHVMDSERPEKTKLVQELIGVANFDLSNFEGSALFPTMSKFNHNCNPNVEILAVPETGDTPSAGSKQVLQNRFIARARRKIHVNEEVALSCPSNRRFQ</sequence>
<organism evidence="4">
    <name type="scientific">Guillardia theta (strain CCMP2712)</name>
    <name type="common">Cryptophyte</name>
    <dbReference type="NCBI Taxonomy" id="905079"/>
    <lineage>
        <taxon>Eukaryota</taxon>
        <taxon>Cryptophyceae</taxon>
        <taxon>Pyrenomonadales</taxon>
        <taxon>Geminigeraceae</taxon>
        <taxon>Guillardia</taxon>
    </lineage>
</organism>
<evidence type="ECO:0000313" key="5">
    <source>
        <dbReference type="EnsemblProtists" id="EKX44151"/>
    </source>
</evidence>
<dbReference type="SUPFAM" id="SSF82199">
    <property type="entry name" value="SET domain"/>
    <property type="match status" value="1"/>
</dbReference>
<dbReference type="Proteomes" id="UP000011087">
    <property type="component" value="Unassembled WGS sequence"/>
</dbReference>